<protein>
    <submittedName>
        <fullName evidence="1">Lasso RiPP family leader peptide-containing protein</fullName>
    </submittedName>
</protein>
<name>A0ABT5I9A8_9CAUL</name>
<evidence type="ECO:0000313" key="2">
    <source>
        <dbReference type="Proteomes" id="UP001216595"/>
    </source>
</evidence>
<keyword evidence="2" id="KW-1185">Reference proteome</keyword>
<dbReference type="RefSeq" id="WP_272739552.1">
    <property type="nucleotide sequence ID" value="NZ_JAQQKW010000001.1"/>
</dbReference>
<reference evidence="1 2" key="1">
    <citation type="submission" date="2023-01" db="EMBL/GenBank/DDBJ databases">
        <title>Novel species of the genus Asticcacaulis isolated from rivers.</title>
        <authorList>
            <person name="Lu H."/>
        </authorList>
    </citation>
    <scope>NUCLEOTIDE SEQUENCE [LARGE SCALE GENOMIC DNA]</scope>
    <source>
        <strain evidence="1 2">DXS10W</strain>
    </source>
</reference>
<evidence type="ECO:0000313" key="1">
    <source>
        <dbReference type="EMBL" id="MDC7692775.1"/>
    </source>
</evidence>
<gene>
    <name evidence="1" type="ORF">PQU94_00605</name>
</gene>
<dbReference type="EMBL" id="JAQQKW010000001">
    <property type="protein sequence ID" value="MDC7692775.1"/>
    <property type="molecule type" value="Genomic_DNA"/>
</dbReference>
<sequence>MSQNLNTETKASYEAPRMTKVGDFETVTQAATRGRRLDASFSVDTPIDEVTLS</sequence>
<proteinExistence type="predicted"/>
<accession>A0ABT5I9A8</accession>
<dbReference type="NCBIfam" id="NF033521">
    <property type="entry name" value="lasso_leader_L3"/>
    <property type="match status" value="1"/>
</dbReference>
<organism evidence="1 2">
    <name type="scientific">Asticcacaulis currens</name>
    <dbReference type="NCBI Taxonomy" id="2984210"/>
    <lineage>
        <taxon>Bacteria</taxon>
        <taxon>Pseudomonadati</taxon>
        <taxon>Pseudomonadota</taxon>
        <taxon>Alphaproteobacteria</taxon>
        <taxon>Caulobacterales</taxon>
        <taxon>Caulobacteraceae</taxon>
        <taxon>Asticcacaulis</taxon>
    </lineage>
</organism>
<comment type="caution">
    <text evidence="1">The sequence shown here is derived from an EMBL/GenBank/DDBJ whole genome shotgun (WGS) entry which is preliminary data.</text>
</comment>
<dbReference type="Proteomes" id="UP001216595">
    <property type="component" value="Unassembled WGS sequence"/>
</dbReference>